<comment type="similarity">
    <text evidence="3">Belongs to the bacterial solute-binding protein SsuA/TauA family.</text>
</comment>
<dbReference type="EMBL" id="JACHLK010000003">
    <property type="protein sequence ID" value="MBB6559465.1"/>
    <property type="molecule type" value="Genomic_DNA"/>
</dbReference>
<evidence type="ECO:0000259" key="9">
    <source>
        <dbReference type="PROSITE" id="PS51123"/>
    </source>
</evidence>
<evidence type="ECO:0000313" key="11">
    <source>
        <dbReference type="Proteomes" id="UP000575083"/>
    </source>
</evidence>
<gene>
    <name evidence="10" type="ORF">HNP48_002132</name>
</gene>
<evidence type="ECO:0000256" key="4">
    <source>
        <dbReference type="ARBA" id="ARBA00022729"/>
    </source>
</evidence>
<proteinExistence type="inferred from homology"/>
<reference evidence="10 11" key="1">
    <citation type="submission" date="2020-08" db="EMBL/GenBank/DDBJ databases">
        <title>Functional genomics of gut bacteria from endangered species of beetles.</title>
        <authorList>
            <person name="Carlos-Shanley C."/>
        </authorList>
    </citation>
    <scope>NUCLEOTIDE SEQUENCE [LARGE SCALE GENOMIC DNA]</scope>
    <source>
        <strain evidence="10 11">S00198</strain>
    </source>
</reference>
<dbReference type="Pfam" id="PF09084">
    <property type="entry name" value="NMT1"/>
    <property type="match status" value="1"/>
</dbReference>
<dbReference type="SUPFAM" id="SSF103088">
    <property type="entry name" value="OmpA-like"/>
    <property type="match status" value="1"/>
</dbReference>
<dbReference type="Gene3D" id="3.40.190.10">
    <property type="entry name" value="Periplasmic binding protein-like II"/>
    <property type="match status" value="2"/>
</dbReference>
<evidence type="ECO:0000256" key="3">
    <source>
        <dbReference type="ARBA" id="ARBA00010742"/>
    </source>
</evidence>
<dbReference type="GO" id="GO:0042597">
    <property type="term" value="C:periplasmic space"/>
    <property type="evidence" value="ECO:0007669"/>
    <property type="project" value="UniProtKB-SubCell"/>
</dbReference>
<evidence type="ECO:0000256" key="8">
    <source>
        <dbReference type="SAM" id="Phobius"/>
    </source>
</evidence>
<feature type="domain" description="OmpA-like" evidence="9">
    <location>
        <begin position="443"/>
        <end position="569"/>
    </location>
</feature>
<comment type="subcellular location">
    <subcellularLocation>
        <location evidence="1">Membrane</location>
    </subcellularLocation>
    <subcellularLocation>
        <location evidence="2">Periplasm</location>
    </subcellularLocation>
</comment>
<dbReference type="InterPro" id="IPR006664">
    <property type="entry name" value="OMP_bac"/>
</dbReference>
<name>A0A7X0PCM2_9BURK</name>
<evidence type="ECO:0000313" key="10">
    <source>
        <dbReference type="EMBL" id="MBB6559465.1"/>
    </source>
</evidence>
<sequence length="569" mass="60395">MQLTGLGKALIAVIVVGAAGSVLWNMGGKMWVQDKLGKTEASHEVANQSSGSAPAVVAGNNSAPSAPAAAAPKGGALGSPGNPLKVSIVSFHGYAPALVANGNSLKTQPGSIFQKAGVNVEFIIQDDIPTLTTIFESNTAQCAWRTSDFWAQEQPNLINTKLDGRAIMIVDNTQGADAVIARDPEIKRIEDLVGKKVALLKYTPSHGLFINAINNSSLSAKQKANVLDRVVYINADEGTPGVRAAFAAGSVDAAVLWDPDLSLAVKSTPGARVVYSTKVATNLIYDVMVCNQKLLQDPANQQAFQGFVKGWMDGVTAARANPAGAAEALVRTEPFFDQLAKKEGMPFISSLFSNLVWTGLDDNARILGLAGDTNHYERVYREFDAIYRAAGSLANPNSPVVSPQNSFDYRFINALLKDNQAARAAAAKPEFTFDTAGMQKAEARPAALTKPVSVNFPVGQAELTKKAQEVIDTQVVPFINSNGSAYFEISGNTDSTGSAQANQRLSKARADAVTKYVVTQWEIPAARFKVVGNGSNNPICNEANPGALEVDLDTCRQMNRATRIAVLAR</sequence>
<protein>
    <submittedName>
        <fullName evidence="10">Outer membrane protein OmpA-like peptidoglycan-associated protein/ABC-type nitrate/sulfonate/bicarbonate transport system substrate-binding protein</fullName>
    </submittedName>
</protein>
<dbReference type="AlphaFoldDB" id="A0A7X0PCM2"/>
<accession>A0A7X0PCM2</accession>
<keyword evidence="5 6" id="KW-0472">Membrane</keyword>
<dbReference type="InterPro" id="IPR015168">
    <property type="entry name" value="SsuA/THI5"/>
</dbReference>
<dbReference type="InterPro" id="IPR006665">
    <property type="entry name" value="OmpA-like"/>
</dbReference>
<evidence type="ECO:0000256" key="1">
    <source>
        <dbReference type="ARBA" id="ARBA00004370"/>
    </source>
</evidence>
<dbReference type="CDD" id="cd07185">
    <property type="entry name" value="OmpA_C-like"/>
    <property type="match status" value="1"/>
</dbReference>
<dbReference type="RefSeq" id="WP_184856871.1">
    <property type="nucleotide sequence ID" value="NZ_JACHLK010000003.1"/>
</dbReference>
<feature type="compositionally biased region" description="Low complexity" evidence="7">
    <location>
        <begin position="58"/>
        <end position="74"/>
    </location>
</feature>
<dbReference type="PANTHER" id="PTHR30024">
    <property type="entry name" value="ALIPHATIC SULFONATES-BINDING PROTEIN-RELATED"/>
    <property type="match status" value="1"/>
</dbReference>
<feature type="region of interest" description="Disordered" evidence="7">
    <location>
        <begin position="47"/>
        <end position="76"/>
    </location>
</feature>
<dbReference type="Gene3D" id="3.30.1330.60">
    <property type="entry name" value="OmpA-like domain"/>
    <property type="match status" value="1"/>
</dbReference>
<keyword evidence="4" id="KW-0732">Signal</keyword>
<dbReference type="PROSITE" id="PS51123">
    <property type="entry name" value="OMPA_2"/>
    <property type="match status" value="1"/>
</dbReference>
<keyword evidence="11" id="KW-1185">Reference proteome</keyword>
<keyword evidence="8" id="KW-0812">Transmembrane</keyword>
<evidence type="ECO:0000256" key="5">
    <source>
        <dbReference type="ARBA" id="ARBA00023136"/>
    </source>
</evidence>
<dbReference type="PRINTS" id="PR01021">
    <property type="entry name" value="OMPADOMAIN"/>
</dbReference>
<dbReference type="SUPFAM" id="SSF53850">
    <property type="entry name" value="Periplasmic binding protein-like II"/>
    <property type="match status" value="1"/>
</dbReference>
<feature type="transmembrane region" description="Helical" evidence="8">
    <location>
        <begin position="6"/>
        <end position="26"/>
    </location>
</feature>
<dbReference type="GO" id="GO:0016020">
    <property type="term" value="C:membrane"/>
    <property type="evidence" value="ECO:0007669"/>
    <property type="project" value="UniProtKB-SubCell"/>
</dbReference>
<dbReference type="PANTHER" id="PTHR30024:SF47">
    <property type="entry name" value="TAURINE-BINDING PERIPLASMIC PROTEIN"/>
    <property type="match status" value="1"/>
</dbReference>
<dbReference type="Proteomes" id="UP000575083">
    <property type="component" value="Unassembled WGS sequence"/>
</dbReference>
<comment type="caution">
    <text evidence="10">The sequence shown here is derived from an EMBL/GenBank/DDBJ whole genome shotgun (WGS) entry which is preliminary data.</text>
</comment>
<dbReference type="InterPro" id="IPR036737">
    <property type="entry name" value="OmpA-like_sf"/>
</dbReference>
<evidence type="ECO:0000256" key="7">
    <source>
        <dbReference type="SAM" id="MobiDB-lite"/>
    </source>
</evidence>
<organism evidence="10 11">
    <name type="scientific">Acidovorax soli</name>
    <dbReference type="NCBI Taxonomy" id="592050"/>
    <lineage>
        <taxon>Bacteria</taxon>
        <taxon>Pseudomonadati</taxon>
        <taxon>Pseudomonadota</taxon>
        <taxon>Betaproteobacteria</taxon>
        <taxon>Burkholderiales</taxon>
        <taxon>Comamonadaceae</taxon>
        <taxon>Acidovorax</taxon>
    </lineage>
</organism>
<keyword evidence="8" id="KW-1133">Transmembrane helix</keyword>
<evidence type="ECO:0000256" key="6">
    <source>
        <dbReference type="PROSITE-ProRule" id="PRU00473"/>
    </source>
</evidence>
<evidence type="ECO:0000256" key="2">
    <source>
        <dbReference type="ARBA" id="ARBA00004418"/>
    </source>
</evidence>
<dbReference type="Pfam" id="PF00691">
    <property type="entry name" value="OmpA"/>
    <property type="match status" value="1"/>
</dbReference>